<feature type="transmembrane region" description="Helical" evidence="2">
    <location>
        <begin position="177"/>
        <end position="197"/>
    </location>
</feature>
<dbReference type="PANTHER" id="PTHR30015:SF7">
    <property type="entry name" value="TYPE IV METHYL-DIRECTED RESTRICTION ENZYME ECOKMRR"/>
    <property type="match status" value="1"/>
</dbReference>
<protein>
    <submittedName>
        <fullName evidence="4">Transmembrane protein</fullName>
    </submittedName>
</protein>
<dbReference type="EMBL" id="CP012900">
    <property type="protein sequence ID" value="ALJ28386.1"/>
    <property type="molecule type" value="Genomic_DNA"/>
</dbReference>
<dbReference type="GO" id="GO:0015666">
    <property type="term" value="F:restriction endodeoxyribonuclease activity"/>
    <property type="evidence" value="ECO:0007669"/>
    <property type="project" value="TreeGrafter"/>
</dbReference>
<evidence type="ECO:0000256" key="2">
    <source>
        <dbReference type="SAM" id="Phobius"/>
    </source>
</evidence>
<dbReference type="PATRIC" id="fig|128780.6.peg.2018"/>
<keyword evidence="2" id="KW-1133">Transmembrane helix</keyword>
<gene>
    <name evidence="4" type="ORF">AOT14_20090</name>
</gene>
<evidence type="ECO:0000313" key="4">
    <source>
        <dbReference type="EMBL" id="ALJ28386.1"/>
    </source>
</evidence>
<name>A0A0S1B085_9GAMM</name>
<dbReference type="AlphaFoldDB" id="A0A0S1B085"/>
<dbReference type="Proteomes" id="UP000061010">
    <property type="component" value="Chromosome"/>
</dbReference>
<dbReference type="GO" id="GO:0009307">
    <property type="term" value="P:DNA restriction-modification system"/>
    <property type="evidence" value="ECO:0007669"/>
    <property type="project" value="InterPro"/>
</dbReference>
<dbReference type="InterPro" id="IPR011335">
    <property type="entry name" value="Restrct_endonuc-II-like"/>
</dbReference>
<evidence type="ECO:0000256" key="1">
    <source>
        <dbReference type="SAM" id="MobiDB-lite"/>
    </source>
</evidence>
<dbReference type="Pfam" id="PF04471">
    <property type="entry name" value="Mrr_cat"/>
    <property type="match status" value="1"/>
</dbReference>
<feature type="compositionally biased region" description="Low complexity" evidence="1">
    <location>
        <begin position="234"/>
        <end position="262"/>
    </location>
</feature>
<evidence type="ECO:0000313" key="5">
    <source>
        <dbReference type="Proteomes" id="UP000061010"/>
    </source>
</evidence>
<keyword evidence="5" id="KW-1185">Reference proteome</keyword>
<dbReference type="InterPro" id="IPR007560">
    <property type="entry name" value="Restrct_endonuc_IV_Mrr"/>
</dbReference>
<dbReference type="PANTHER" id="PTHR30015">
    <property type="entry name" value="MRR RESTRICTION SYSTEM PROTEIN"/>
    <property type="match status" value="1"/>
</dbReference>
<dbReference type="OrthoDB" id="5965220at2"/>
<feature type="domain" description="Restriction endonuclease type IV Mrr" evidence="3">
    <location>
        <begin position="40"/>
        <end position="149"/>
    </location>
</feature>
<dbReference type="GO" id="GO:0003677">
    <property type="term" value="F:DNA binding"/>
    <property type="evidence" value="ECO:0007669"/>
    <property type="project" value="InterPro"/>
</dbReference>
<feature type="region of interest" description="Disordered" evidence="1">
    <location>
        <begin position="210"/>
        <end position="262"/>
    </location>
</feature>
<feature type="compositionally biased region" description="Pro residues" evidence="1">
    <location>
        <begin position="218"/>
        <end position="233"/>
    </location>
</feature>
<proteinExistence type="predicted"/>
<evidence type="ECO:0000259" key="3">
    <source>
        <dbReference type="Pfam" id="PF04471"/>
    </source>
</evidence>
<organism evidence="4 5">
    <name type="scientific">Stenotrophomonas acidaminiphila</name>
    <dbReference type="NCBI Taxonomy" id="128780"/>
    <lineage>
        <taxon>Bacteria</taxon>
        <taxon>Pseudomonadati</taxon>
        <taxon>Pseudomonadota</taxon>
        <taxon>Gammaproteobacteria</taxon>
        <taxon>Lysobacterales</taxon>
        <taxon>Lysobacteraceae</taxon>
        <taxon>Stenotrophomonas</taxon>
    </lineage>
</organism>
<sequence>MFSWILALLLALFVWGVTSAWLWMVKRRKTETQHGLAALAGMRWREFSQIVRRAMGEQRGLRDLSGEDSSDRGTSSDFLMERDGQRWLLSCKHGRAYRIGAPAISELGAALHLTGAASGILITEGRVERDGLAAAEKESIEVLDGRVLWQVLAPCVPADMRTMVKGIARREAVRQTGIAALGALAVGLLAGLGYMTLQVDENLNRRAPDASVTAAAAPPAPAPRPAPTAPAPAPAQAAAKAGTTAAQTASSPAPAAPATATTAAAARIDKAAAGDLQEDPDPDTLLRYQQAVSKKLAATPGVISGIWLTRSTLSVERSADDATVWPLICREVEHYPALRTVRVQLNPRPGTGEPVRWRQCRTF</sequence>
<dbReference type="SUPFAM" id="SSF52980">
    <property type="entry name" value="Restriction endonuclease-like"/>
    <property type="match status" value="1"/>
</dbReference>
<accession>A0A0S1B085</accession>
<reference evidence="4 5" key="1">
    <citation type="journal article" date="2015" name="Genome Announc.">
        <title>Complete Genome Sequencing of Stenotrophomonas acidaminiphila ZAC14D2_NAIMI4_2, a Multidrug-Resistant Strain Isolated from Sediments of a Polluted River in Mexico, Uncovers New Antibiotic Resistance Genes and a Novel Class-II Lasso Peptide Biosynthesis Gene Cluster.</title>
        <authorList>
            <person name="Vinuesa P."/>
            <person name="Ochoa-Sanchez L.E."/>
        </authorList>
    </citation>
    <scope>NUCLEOTIDE SEQUENCE [LARGE SCALE GENOMIC DNA]</scope>
    <source>
        <strain evidence="4 5">ZAC14D2_NAIMI4_2</strain>
    </source>
</reference>
<dbReference type="KEGG" id="sacz:AOT14_20090"/>
<dbReference type="InterPro" id="IPR052906">
    <property type="entry name" value="Type_IV_Methyl-Rstrct_Enzyme"/>
</dbReference>
<keyword evidence="2" id="KW-0472">Membrane</keyword>
<keyword evidence="2 4" id="KW-0812">Transmembrane</keyword>